<reference evidence="2 3" key="1">
    <citation type="submission" date="2021-02" db="EMBL/GenBank/DDBJ databases">
        <authorList>
            <person name="Cea Torrescassana E."/>
        </authorList>
    </citation>
    <scope>NUCLEOTIDE SEQUENCE [LARGE SCALE GENOMIC DNA]</scope>
    <source>
        <strain evidence="2 3">CT364</strain>
    </source>
</reference>
<sequence length="777" mass="86995">MDAASLPAANLEGFRVHRGRQYVDVVDVGVVHVAKDADTGLYRAHLASESKPSGPVLVRDVDSGLWRPNDTDEVITASLADASLRAFRMDLDFSTSEPEIDGLFRHDGKRYVVIHNHAYQALLDTQASTPAQKVWRIVKARDPVASDSENVYHASRSGESRAITRNAQNAWVLVSPGLLGGMRRRETAQANRALLLQRYAPIAAAHQELVDSAARYDSLWSEARVQAQDSEGNTAALIAVEVHLLKHIKKQTDFVQSIVDNKDWLIHLKAGGAYKEELHTFRLDRIRYLNRVMAVMDFRIAPLFATLSADNCKKMISHLNKKLKLLQDRQDVMEQVRKAAPGTAPTLVELSREVPSAERINFNKLILYVHLFADAPALPPNTTMPSLASIDLVTGDLHNVPERSHPLALTLTLDQLRSDKSRFASQLSTDGGKATYAQEIITLIDPIETHIETRLNELYATFDRTTELPSLDQDIDFSFLPLQPSDSQTTPPPPTRKVFRTRRHGTSRILIGDTETAADGSIVIKVANPLQPDGPAERYEQRHGEWLPVRPPLAKTPKPQLIAEARRLLADVETHSAEARAREAQMDNPTNIVEDLGKPSETLKEQARQLQNLEKAQKDAEITNLIERLQSAADALSAQAHAVLVRMYKNKEVLDILRLNWLIDHAELNVRKTVDRKQLGKGKDKSFLDVYSIRDRTDDTPLWEAHFHYDRQDSAPLNFNDKGGHLKTLEQSRRGIESQRRDEQAGLPHAAIWRQTFDGKTAKRIFALASDAAVATR</sequence>
<name>A0ABX7GP39_9PSED</name>
<accession>A0ABX7GP39</accession>
<proteinExistence type="predicted"/>
<evidence type="ECO:0000313" key="2">
    <source>
        <dbReference type="EMBL" id="QRK86772.1"/>
    </source>
</evidence>
<feature type="coiled-coil region" evidence="1">
    <location>
        <begin position="562"/>
        <end position="623"/>
    </location>
</feature>
<organism evidence="2 3">
    <name type="scientific">Pseudomonas granadensis</name>
    <dbReference type="NCBI Taxonomy" id="1421430"/>
    <lineage>
        <taxon>Bacteria</taxon>
        <taxon>Pseudomonadati</taxon>
        <taxon>Pseudomonadota</taxon>
        <taxon>Gammaproteobacteria</taxon>
        <taxon>Pseudomonadales</taxon>
        <taxon>Pseudomonadaceae</taxon>
        <taxon>Pseudomonas</taxon>
    </lineage>
</organism>
<reference evidence="2 3" key="2">
    <citation type="submission" date="2021-03" db="EMBL/GenBank/DDBJ databases">
        <title>P. granadensis CT364 genome publication.</title>
        <authorList>
            <person name="Stach J."/>
            <person name="Montero-Calasanz Md.C."/>
        </authorList>
    </citation>
    <scope>NUCLEOTIDE SEQUENCE [LARGE SCALE GENOMIC DNA]</scope>
    <source>
        <strain evidence="2 3">CT364</strain>
    </source>
</reference>
<evidence type="ECO:0000313" key="3">
    <source>
        <dbReference type="Proteomes" id="UP000663686"/>
    </source>
</evidence>
<dbReference type="Proteomes" id="UP000663686">
    <property type="component" value="Chromosome"/>
</dbReference>
<dbReference type="EMBL" id="CP069352">
    <property type="protein sequence ID" value="QRK86772.1"/>
    <property type="molecule type" value="Genomic_DNA"/>
</dbReference>
<protein>
    <submittedName>
        <fullName evidence="2">Uncharacterized protein</fullName>
    </submittedName>
</protein>
<evidence type="ECO:0000256" key="1">
    <source>
        <dbReference type="SAM" id="Coils"/>
    </source>
</evidence>
<keyword evidence="3" id="KW-1185">Reference proteome</keyword>
<keyword evidence="1" id="KW-0175">Coiled coil</keyword>
<gene>
    <name evidence="2" type="ORF">JN757_03735</name>
</gene>